<evidence type="ECO:0000256" key="5">
    <source>
        <dbReference type="ARBA" id="ARBA00022989"/>
    </source>
</evidence>
<comment type="subcellular location">
    <subcellularLocation>
        <location evidence="1">Cell membrane</location>
        <topology evidence="1">Multi-pass membrane protein</topology>
    </subcellularLocation>
</comment>
<feature type="domain" description="ABC3 transporter permease C-terminal" evidence="8">
    <location>
        <begin position="239"/>
        <end position="370"/>
    </location>
</feature>
<accession>A0A9Q8X2E3</accession>
<keyword evidence="11" id="KW-1185">Reference proteome</keyword>
<keyword evidence="3" id="KW-1003">Cell membrane</keyword>
<organism evidence="10 11">
    <name type="scientific">SAR86 cluster bacterium</name>
    <dbReference type="NCBI Taxonomy" id="2030880"/>
    <lineage>
        <taxon>Bacteria</taxon>
        <taxon>Pseudomonadati</taxon>
        <taxon>Pseudomonadota</taxon>
        <taxon>Gammaproteobacteria</taxon>
        <taxon>SAR86 cluster</taxon>
    </lineage>
</organism>
<name>A0A9Q8X2E3_9GAMM</name>
<evidence type="ECO:0000256" key="6">
    <source>
        <dbReference type="ARBA" id="ARBA00023136"/>
    </source>
</evidence>
<feature type="transmembrane region" description="Helical" evidence="7">
    <location>
        <begin position="343"/>
        <end position="362"/>
    </location>
</feature>
<feature type="transmembrane region" description="Helical" evidence="7">
    <location>
        <begin position="313"/>
        <end position="331"/>
    </location>
</feature>
<sequence length="375" mass="41336">MVGVSIGIAVLITVVSVMNGFEDELRKRILGVIPHIVLEKKGGFISSKDTIEKIASDSRISSVSTFFSKETILNSENITTGAVIKGTDGKSELSIIPDFLSVGSLLNLENGNNIILGEGLALELGKFPNEFVNIVVIDEENPLEEMPKIIPFKIVGIFSVGSEIDQKYALISKTSFKSIFNPKNGEKIEIKLNDVLQASQTRRDILMKLKSDQISAISWNRSYGGLFRAVQLEKVMISLLISLILLVAIFSLLISINNLIRANEKEIAILRTFGYSKTEIQLIFIQLIGIIGAIGIFLGNLMGIFLSLNITEFFNFLSQIFGITVLDVYYLEYFPSLVHFEDVVIINLVAIFLIISFGIIPANKAANTNPVSIIK</sequence>
<dbReference type="PANTHER" id="PTHR30489">
    <property type="entry name" value="LIPOPROTEIN-RELEASING SYSTEM TRANSMEMBRANE PROTEIN LOLE"/>
    <property type="match status" value="1"/>
</dbReference>
<dbReference type="Pfam" id="PF02687">
    <property type="entry name" value="FtsX"/>
    <property type="match status" value="1"/>
</dbReference>
<evidence type="ECO:0000256" key="4">
    <source>
        <dbReference type="ARBA" id="ARBA00022692"/>
    </source>
</evidence>
<gene>
    <name evidence="10" type="ORF">M9B40_02335</name>
</gene>
<keyword evidence="6 7" id="KW-0472">Membrane</keyword>
<dbReference type="PANTHER" id="PTHR30489:SF0">
    <property type="entry name" value="LIPOPROTEIN-RELEASING SYSTEM TRANSMEMBRANE PROTEIN LOLE"/>
    <property type="match status" value="1"/>
</dbReference>
<protein>
    <submittedName>
        <fullName evidence="10">ABC transporter permease</fullName>
    </submittedName>
</protein>
<dbReference type="AlphaFoldDB" id="A0A9Q8X2E3"/>
<evidence type="ECO:0000256" key="3">
    <source>
        <dbReference type="ARBA" id="ARBA00022475"/>
    </source>
</evidence>
<reference evidence="10" key="1">
    <citation type="submission" date="2022-05" db="EMBL/GenBank/DDBJ databases">
        <title>Single-amplified genomics reveal most streamlined microbe among free-living bacteria.</title>
        <authorList>
            <person name="Roda-Garcia J."/>
            <person name="Haro-Moreno J.M."/>
            <person name="Rodriguez-Valera F."/>
            <person name="Almagro-Moreno S."/>
            <person name="Lopez-Perez M."/>
        </authorList>
    </citation>
    <scope>NUCLEOTIDE SEQUENCE</scope>
    <source>
        <strain evidence="10">TMED112-D2-2</strain>
    </source>
</reference>
<evidence type="ECO:0000259" key="8">
    <source>
        <dbReference type="Pfam" id="PF02687"/>
    </source>
</evidence>
<evidence type="ECO:0000313" key="11">
    <source>
        <dbReference type="Proteomes" id="UP001056381"/>
    </source>
</evidence>
<keyword evidence="4 7" id="KW-0812">Transmembrane</keyword>
<keyword evidence="5 7" id="KW-1133">Transmembrane helix</keyword>
<dbReference type="GO" id="GO:0044874">
    <property type="term" value="P:lipoprotein localization to outer membrane"/>
    <property type="evidence" value="ECO:0007669"/>
    <property type="project" value="TreeGrafter"/>
</dbReference>
<dbReference type="Pfam" id="PF12704">
    <property type="entry name" value="MacB_PCD"/>
    <property type="match status" value="1"/>
</dbReference>
<dbReference type="GO" id="GO:0098797">
    <property type="term" value="C:plasma membrane protein complex"/>
    <property type="evidence" value="ECO:0007669"/>
    <property type="project" value="TreeGrafter"/>
</dbReference>
<feature type="domain" description="MacB-like periplasmic core" evidence="9">
    <location>
        <begin position="1"/>
        <end position="205"/>
    </location>
</feature>
<proteinExistence type="inferred from homology"/>
<dbReference type="Proteomes" id="UP001056381">
    <property type="component" value="Chromosome"/>
</dbReference>
<comment type="similarity">
    <text evidence="2">Belongs to the ABC-4 integral membrane protein family. LolC/E subfamily.</text>
</comment>
<dbReference type="EMBL" id="CP097966">
    <property type="protein sequence ID" value="URQ63620.1"/>
    <property type="molecule type" value="Genomic_DNA"/>
</dbReference>
<evidence type="ECO:0000256" key="7">
    <source>
        <dbReference type="SAM" id="Phobius"/>
    </source>
</evidence>
<evidence type="ECO:0000313" key="10">
    <source>
        <dbReference type="EMBL" id="URQ63620.1"/>
    </source>
</evidence>
<evidence type="ECO:0000256" key="1">
    <source>
        <dbReference type="ARBA" id="ARBA00004651"/>
    </source>
</evidence>
<evidence type="ECO:0000256" key="2">
    <source>
        <dbReference type="ARBA" id="ARBA00005236"/>
    </source>
</evidence>
<dbReference type="InterPro" id="IPR051447">
    <property type="entry name" value="Lipoprotein-release_system"/>
</dbReference>
<dbReference type="InterPro" id="IPR003838">
    <property type="entry name" value="ABC3_permease_C"/>
</dbReference>
<feature type="transmembrane region" description="Helical" evidence="7">
    <location>
        <begin position="235"/>
        <end position="260"/>
    </location>
</feature>
<evidence type="ECO:0000259" key="9">
    <source>
        <dbReference type="Pfam" id="PF12704"/>
    </source>
</evidence>
<dbReference type="InterPro" id="IPR025857">
    <property type="entry name" value="MacB_PCD"/>
</dbReference>
<feature type="transmembrane region" description="Helical" evidence="7">
    <location>
        <begin position="281"/>
        <end position="307"/>
    </location>
</feature>